<proteinExistence type="predicted"/>
<accession>A0A1F4RYQ2</accession>
<dbReference type="PANTHER" id="PTHR36456:SF1">
    <property type="entry name" value="UPF0232 PROTEIN SCO3875"/>
    <property type="match status" value="1"/>
</dbReference>
<dbReference type="InterPro" id="IPR007922">
    <property type="entry name" value="DciA-like"/>
</dbReference>
<dbReference type="Proteomes" id="UP000177905">
    <property type="component" value="Unassembled WGS sequence"/>
</dbReference>
<sequence length="90" mass="10388">MAELLKNIFCDSKLLKCLNGVLLWEKVVNKKIAKHTYAVKIVKKILYVNVDSSVWAQELNFLKREIIDRINTKVGETLIKDIRFKVGGLE</sequence>
<evidence type="ECO:0000313" key="1">
    <source>
        <dbReference type="EMBL" id="OGC13291.1"/>
    </source>
</evidence>
<evidence type="ECO:0008006" key="3">
    <source>
        <dbReference type="Google" id="ProtNLM"/>
    </source>
</evidence>
<protein>
    <recommendedName>
        <fullName evidence="3">RNA-binding protein</fullName>
    </recommendedName>
</protein>
<organism evidence="1 2">
    <name type="scientific">candidate division WOR-1 bacterium RIFOXYB2_FULL_36_35</name>
    <dbReference type="NCBI Taxonomy" id="1802578"/>
    <lineage>
        <taxon>Bacteria</taxon>
        <taxon>Bacillati</taxon>
        <taxon>Saganbacteria</taxon>
    </lineage>
</organism>
<reference evidence="1 2" key="1">
    <citation type="journal article" date="2016" name="Nat. Commun.">
        <title>Thousands of microbial genomes shed light on interconnected biogeochemical processes in an aquifer system.</title>
        <authorList>
            <person name="Anantharaman K."/>
            <person name="Brown C.T."/>
            <person name="Hug L.A."/>
            <person name="Sharon I."/>
            <person name="Castelle C.J."/>
            <person name="Probst A.J."/>
            <person name="Thomas B.C."/>
            <person name="Singh A."/>
            <person name="Wilkins M.J."/>
            <person name="Karaoz U."/>
            <person name="Brodie E.L."/>
            <person name="Williams K.H."/>
            <person name="Hubbard S.S."/>
            <person name="Banfield J.F."/>
        </authorList>
    </citation>
    <scope>NUCLEOTIDE SEQUENCE [LARGE SCALE GENOMIC DNA]</scope>
</reference>
<dbReference type="Pfam" id="PF05258">
    <property type="entry name" value="DciA"/>
    <property type="match status" value="1"/>
</dbReference>
<dbReference type="AlphaFoldDB" id="A0A1F4RYQ2"/>
<gene>
    <name evidence="1" type="ORF">A2290_08150</name>
</gene>
<dbReference type="PANTHER" id="PTHR36456">
    <property type="entry name" value="UPF0232 PROTEIN SCO3875"/>
    <property type="match status" value="1"/>
</dbReference>
<evidence type="ECO:0000313" key="2">
    <source>
        <dbReference type="Proteomes" id="UP000177905"/>
    </source>
</evidence>
<dbReference type="EMBL" id="MEUA01000059">
    <property type="protein sequence ID" value="OGC13291.1"/>
    <property type="molecule type" value="Genomic_DNA"/>
</dbReference>
<comment type="caution">
    <text evidence="1">The sequence shown here is derived from an EMBL/GenBank/DDBJ whole genome shotgun (WGS) entry which is preliminary data.</text>
</comment>
<name>A0A1F4RYQ2_UNCSA</name>